<evidence type="ECO:0000259" key="6">
    <source>
        <dbReference type="Pfam" id="PF08100"/>
    </source>
</evidence>
<dbReference type="InterPro" id="IPR036388">
    <property type="entry name" value="WH-like_DNA-bd_sf"/>
</dbReference>
<organism evidence="7 8">
    <name type="scientific">Acrocarpospora pleiomorpha</name>
    <dbReference type="NCBI Taxonomy" id="90975"/>
    <lineage>
        <taxon>Bacteria</taxon>
        <taxon>Bacillati</taxon>
        <taxon>Actinomycetota</taxon>
        <taxon>Actinomycetes</taxon>
        <taxon>Streptosporangiales</taxon>
        <taxon>Streptosporangiaceae</taxon>
        <taxon>Acrocarpospora</taxon>
    </lineage>
</organism>
<comment type="caution">
    <text evidence="7">The sequence shown here is derived from an EMBL/GenBank/DDBJ whole genome shotgun (WGS) entry which is preliminary data.</text>
</comment>
<dbReference type="AlphaFoldDB" id="A0A5M3XKX2"/>
<evidence type="ECO:0000256" key="4">
    <source>
        <dbReference type="PIRSR" id="PIRSR005739-1"/>
    </source>
</evidence>
<dbReference type="PROSITE" id="PS51683">
    <property type="entry name" value="SAM_OMT_II"/>
    <property type="match status" value="1"/>
</dbReference>
<dbReference type="InterPro" id="IPR036390">
    <property type="entry name" value="WH_DNA-bd_sf"/>
</dbReference>
<dbReference type="OrthoDB" id="4145676at2"/>
<gene>
    <name evidence="7" type="ORF">Aple_049540</name>
</gene>
<dbReference type="InterPro" id="IPR001077">
    <property type="entry name" value="COMT_C"/>
</dbReference>
<evidence type="ECO:0000259" key="5">
    <source>
        <dbReference type="Pfam" id="PF00891"/>
    </source>
</evidence>
<dbReference type="InterPro" id="IPR029063">
    <property type="entry name" value="SAM-dependent_MTases_sf"/>
</dbReference>
<keyword evidence="1 7" id="KW-0489">Methyltransferase</keyword>
<dbReference type="RefSeq" id="WP_155347029.1">
    <property type="nucleotide sequence ID" value="NZ_BAAAHM010000016.1"/>
</dbReference>
<evidence type="ECO:0000256" key="1">
    <source>
        <dbReference type="ARBA" id="ARBA00022603"/>
    </source>
</evidence>
<dbReference type="EMBL" id="BLAF01000028">
    <property type="protein sequence ID" value="GES22057.1"/>
    <property type="molecule type" value="Genomic_DNA"/>
</dbReference>
<feature type="active site" description="Proton acceptor" evidence="4">
    <location>
        <position position="248"/>
    </location>
</feature>
<dbReference type="GO" id="GO:0008171">
    <property type="term" value="F:O-methyltransferase activity"/>
    <property type="evidence" value="ECO:0007669"/>
    <property type="project" value="InterPro"/>
</dbReference>
<dbReference type="PANTHER" id="PTHR43712">
    <property type="entry name" value="PUTATIVE (AFU_ORTHOLOGUE AFUA_4G14580)-RELATED"/>
    <property type="match status" value="1"/>
</dbReference>
<accession>A0A5M3XKX2</accession>
<evidence type="ECO:0000313" key="8">
    <source>
        <dbReference type="Proteomes" id="UP000377595"/>
    </source>
</evidence>
<dbReference type="Gene3D" id="3.40.50.150">
    <property type="entry name" value="Vaccinia Virus protein VP39"/>
    <property type="match status" value="1"/>
</dbReference>
<feature type="domain" description="O-methyltransferase C-terminal" evidence="5">
    <location>
        <begin position="114"/>
        <end position="316"/>
    </location>
</feature>
<dbReference type="Proteomes" id="UP000377595">
    <property type="component" value="Unassembled WGS sequence"/>
</dbReference>
<keyword evidence="8" id="KW-1185">Reference proteome</keyword>
<dbReference type="GO" id="GO:0032259">
    <property type="term" value="P:methylation"/>
    <property type="evidence" value="ECO:0007669"/>
    <property type="project" value="UniProtKB-KW"/>
</dbReference>
<dbReference type="Gene3D" id="1.10.10.10">
    <property type="entry name" value="Winged helix-like DNA-binding domain superfamily/Winged helix DNA-binding domain"/>
    <property type="match status" value="1"/>
</dbReference>
<evidence type="ECO:0000313" key="7">
    <source>
        <dbReference type="EMBL" id="GES22057.1"/>
    </source>
</evidence>
<reference evidence="7 8" key="1">
    <citation type="submission" date="2019-10" db="EMBL/GenBank/DDBJ databases">
        <title>Whole genome shotgun sequence of Acrocarpospora pleiomorpha NBRC 16267.</title>
        <authorList>
            <person name="Ichikawa N."/>
            <person name="Kimura A."/>
            <person name="Kitahashi Y."/>
            <person name="Komaki H."/>
            <person name="Oguchi A."/>
        </authorList>
    </citation>
    <scope>NUCLEOTIDE SEQUENCE [LARGE SCALE GENOMIC DNA]</scope>
    <source>
        <strain evidence="7 8">NBRC 16267</strain>
    </source>
</reference>
<dbReference type="SUPFAM" id="SSF46785">
    <property type="entry name" value="Winged helix' DNA-binding domain"/>
    <property type="match status" value="1"/>
</dbReference>
<keyword evidence="2 7" id="KW-0808">Transferase</keyword>
<protein>
    <submittedName>
        <fullName evidence="7">Methyltransferase</fullName>
    </submittedName>
</protein>
<dbReference type="GO" id="GO:0046983">
    <property type="term" value="F:protein dimerization activity"/>
    <property type="evidence" value="ECO:0007669"/>
    <property type="project" value="InterPro"/>
</dbReference>
<proteinExistence type="predicted"/>
<evidence type="ECO:0000256" key="2">
    <source>
        <dbReference type="ARBA" id="ARBA00022679"/>
    </source>
</evidence>
<sequence>MTEQEQAWGGSLWAAADLITPMAVRVAATLRVADAITAGVTSGPELAARLAVAADPLVRVLDHLVTAGFLRRDEDGAYALTDAGQWLRDDHPEGIRAWIDLEGAVGHADMSVVELLHTVRTGEPAFPRHFGRGFWEDLAEHPGRNASFDALMGRQLNTEAPLVAAAYDWSALGEVVDVGGGDGSLLIALLRAHPTLRGTVLDLASPAATAARALAAAGLADRGRTQTGSFFDPLPVGAGGYILSRVIHDWDDDDALRILRNCAHAARPNGKVIVIEDTGTEHAESVSTEMDLRMLAYVLGRERSLDKLTDLARVAGLARGAVTSARSRSIVEFLPD</sequence>
<dbReference type="PANTHER" id="PTHR43712:SF2">
    <property type="entry name" value="O-METHYLTRANSFERASE CICE"/>
    <property type="match status" value="1"/>
</dbReference>
<evidence type="ECO:0000256" key="3">
    <source>
        <dbReference type="ARBA" id="ARBA00022691"/>
    </source>
</evidence>
<dbReference type="Pfam" id="PF08100">
    <property type="entry name" value="Dimerisation"/>
    <property type="match status" value="1"/>
</dbReference>
<dbReference type="InterPro" id="IPR016461">
    <property type="entry name" value="COMT-like"/>
</dbReference>
<dbReference type="PIRSF" id="PIRSF005739">
    <property type="entry name" value="O-mtase"/>
    <property type="match status" value="1"/>
</dbReference>
<keyword evidence="3" id="KW-0949">S-adenosyl-L-methionine</keyword>
<dbReference type="SUPFAM" id="SSF53335">
    <property type="entry name" value="S-adenosyl-L-methionine-dependent methyltransferases"/>
    <property type="match status" value="1"/>
</dbReference>
<dbReference type="Pfam" id="PF00891">
    <property type="entry name" value="Methyltransf_2"/>
    <property type="match status" value="1"/>
</dbReference>
<dbReference type="Gene3D" id="1.10.287.1350">
    <property type="match status" value="1"/>
</dbReference>
<feature type="domain" description="O-methyltransferase dimerisation" evidence="6">
    <location>
        <begin position="18"/>
        <end position="87"/>
    </location>
</feature>
<dbReference type="InterPro" id="IPR012967">
    <property type="entry name" value="COMT_dimerisation"/>
</dbReference>
<dbReference type="CDD" id="cd02440">
    <property type="entry name" value="AdoMet_MTases"/>
    <property type="match status" value="1"/>
</dbReference>
<name>A0A5M3XKX2_9ACTN</name>